<dbReference type="Gene3D" id="2.30.30.40">
    <property type="entry name" value="SH3 Domains"/>
    <property type="match status" value="1"/>
</dbReference>
<dbReference type="Proteomes" id="UP001165740">
    <property type="component" value="Chromosome 3"/>
</dbReference>
<keyword evidence="3" id="KW-0677">Repeat</keyword>
<dbReference type="InterPro" id="IPR004172">
    <property type="entry name" value="L27_dom"/>
</dbReference>
<evidence type="ECO:0000259" key="9">
    <source>
        <dbReference type="PROSITE" id="PS51022"/>
    </source>
</evidence>
<dbReference type="InterPro" id="IPR050716">
    <property type="entry name" value="MAGUK"/>
</dbReference>
<dbReference type="PROSITE" id="PS51022">
    <property type="entry name" value="L27"/>
    <property type="match status" value="1"/>
</dbReference>
<keyword evidence="10" id="KW-1185">Reference proteome</keyword>
<evidence type="ECO:0000259" key="6">
    <source>
        <dbReference type="PROSITE" id="PS50002"/>
    </source>
</evidence>
<dbReference type="InterPro" id="IPR035601">
    <property type="entry name" value="MPP5_SH3"/>
</dbReference>
<evidence type="ECO:0000313" key="10">
    <source>
        <dbReference type="Proteomes" id="UP001165740"/>
    </source>
</evidence>
<dbReference type="SMART" id="SM00072">
    <property type="entry name" value="GuKc"/>
    <property type="match status" value="1"/>
</dbReference>
<evidence type="ECO:0000259" key="7">
    <source>
        <dbReference type="PROSITE" id="PS50052"/>
    </source>
</evidence>
<feature type="domain" description="L27" evidence="9">
    <location>
        <begin position="503"/>
        <end position="559"/>
    </location>
</feature>
<dbReference type="InterPro" id="IPR001478">
    <property type="entry name" value="PDZ"/>
</dbReference>
<feature type="compositionally biased region" description="Polar residues" evidence="5">
    <location>
        <begin position="312"/>
        <end position="325"/>
    </location>
</feature>
<proteinExistence type="inferred from homology"/>
<dbReference type="InterPro" id="IPR008145">
    <property type="entry name" value="GK/Ca_channel_bsu"/>
</dbReference>
<dbReference type="PROSITE" id="PS50106">
    <property type="entry name" value="PDZ"/>
    <property type="match status" value="1"/>
</dbReference>
<dbReference type="FunFam" id="2.30.42.10:FF:000088">
    <property type="entry name" value="MAGUK p55 subfamily member 5"/>
    <property type="match status" value="1"/>
</dbReference>
<dbReference type="CDD" id="cd12036">
    <property type="entry name" value="SH3_MPP5"/>
    <property type="match status" value="1"/>
</dbReference>
<organism evidence="10 11">
    <name type="scientific">Biomphalaria glabrata</name>
    <name type="common">Bloodfluke planorb</name>
    <name type="synonym">Freshwater snail</name>
    <dbReference type="NCBI Taxonomy" id="6526"/>
    <lineage>
        <taxon>Eukaryota</taxon>
        <taxon>Metazoa</taxon>
        <taxon>Spiralia</taxon>
        <taxon>Lophotrochozoa</taxon>
        <taxon>Mollusca</taxon>
        <taxon>Gastropoda</taxon>
        <taxon>Heterobranchia</taxon>
        <taxon>Euthyneura</taxon>
        <taxon>Panpulmonata</taxon>
        <taxon>Hygrophila</taxon>
        <taxon>Lymnaeoidea</taxon>
        <taxon>Planorbidae</taxon>
        <taxon>Biomphalaria</taxon>
    </lineage>
</organism>
<dbReference type="CDD" id="cd00136">
    <property type="entry name" value="PDZ_canonical"/>
    <property type="match status" value="1"/>
</dbReference>
<dbReference type="Gene3D" id="3.40.50.300">
    <property type="entry name" value="P-loop containing nucleotide triphosphate hydrolases"/>
    <property type="match status" value="1"/>
</dbReference>
<evidence type="ECO:0000256" key="5">
    <source>
        <dbReference type="SAM" id="MobiDB-lite"/>
    </source>
</evidence>
<dbReference type="SMART" id="SM00228">
    <property type="entry name" value="PDZ"/>
    <property type="match status" value="2"/>
</dbReference>
<dbReference type="Pfam" id="PF00625">
    <property type="entry name" value="Guanylate_kin"/>
    <property type="match status" value="1"/>
</dbReference>
<feature type="domain" description="Guanylate kinase-like" evidence="7">
    <location>
        <begin position="805"/>
        <end position="999"/>
    </location>
</feature>
<protein>
    <submittedName>
        <fullName evidence="11">Protein PALS1-like isoform X1</fullName>
    </submittedName>
</protein>
<name>A0A9W2ZVH2_BIOGL</name>
<dbReference type="PANTHER" id="PTHR23122">
    <property type="entry name" value="MEMBRANE-ASSOCIATED GUANYLATE KINASE MAGUK"/>
    <property type="match status" value="1"/>
</dbReference>
<dbReference type="SUPFAM" id="SSF50044">
    <property type="entry name" value="SH3-domain"/>
    <property type="match status" value="1"/>
</dbReference>
<dbReference type="PROSITE" id="PS50002">
    <property type="entry name" value="SH3"/>
    <property type="match status" value="1"/>
</dbReference>
<dbReference type="InterPro" id="IPR036034">
    <property type="entry name" value="PDZ_sf"/>
</dbReference>
<dbReference type="Pfam" id="PF07653">
    <property type="entry name" value="SH3_2"/>
    <property type="match status" value="1"/>
</dbReference>
<feature type="compositionally biased region" description="Basic and acidic residues" evidence="5">
    <location>
        <begin position="268"/>
        <end position="286"/>
    </location>
</feature>
<feature type="compositionally biased region" description="Basic and acidic residues" evidence="5">
    <location>
        <begin position="362"/>
        <end position="381"/>
    </location>
</feature>
<feature type="region of interest" description="Disordered" evidence="5">
    <location>
        <begin position="263"/>
        <end position="329"/>
    </location>
</feature>
<dbReference type="GeneID" id="106069936"/>
<dbReference type="RefSeq" id="XP_055878893.1">
    <property type="nucleotide sequence ID" value="XM_056022918.1"/>
</dbReference>
<dbReference type="SUPFAM" id="SSF101288">
    <property type="entry name" value="L27 domain"/>
    <property type="match status" value="1"/>
</dbReference>
<dbReference type="SMART" id="SM00326">
    <property type="entry name" value="SH3"/>
    <property type="match status" value="1"/>
</dbReference>
<keyword evidence="2 4" id="KW-0728">SH3 domain</keyword>
<evidence type="ECO:0000313" key="11">
    <source>
        <dbReference type="RefSeq" id="XP_055878893.1"/>
    </source>
</evidence>
<accession>A0A9W2ZVH2</accession>
<dbReference type="SUPFAM" id="SSF52540">
    <property type="entry name" value="P-loop containing nucleoside triphosphate hydrolases"/>
    <property type="match status" value="1"/>
</dbReference>
<feature type="region of interest" description="Disordered" evidence="5">
    <location>
        <begin position="362"/>
        <end position="431"/>
    </location>
</feature>
<dbReference type="SUPFAM" id="SSF50156">
    <property type="entry name" value="PDZ domain-like"/>
    <property type="match status" value="2"/>
</dbReference>
<sequence>MFSLVTRMNLDGYVIIIAQTKDHRLRLFGCPADKPEIKPTDEILEVNGWSVRNCTREFLTRYIKQCIKSRTVNLRVKRRKKYKLKAEIDKIHDAYIIAVEDEAKRKLDLFTSGQDVRAVDMTIASNSISQESINITNSPSNKGRTQVVVECKVESTPLQLETSFNTTTASMPVEKKKKNSHDQLSPVRDPVISNGGSRGNSGEWLEMNGFSDQEINNKGKGQLRSKSNNRDSNVPIISDYLENGSVNMSEDFHSQRSGYNNHAQLSFDSRDTSFDYDDPGPHREMAIDVPENFVASVKSPPRYPPPQHGSPIKSTNSSPSKANNNEGKEDNIYATSSKQSFKAQQQYQPTPQELERLHKHQDELKKRREEEKRQRAEDEFLRTSLRGSKKLQALENKRHLGPAPSGVINTAFDDEESEEEEDDEEDNDSKSHLRIVGQERYLKKNIGVEDLFSSLHQIKNRLNSQEDQKYILYLRNLCQNEQFQKAVHLHKQLIEITSRSPPVKAVTEDVIELKEEIQLATERTHNPKAHELCHLLNKADLRNVLEAHDAIAQQALQTSEDVDLGEPLDSPLVQFGEDSVRIVHLEKTTEHLGATVKNEGESVIIARIVKGGAAEKSGLLHEGDEILEVNGVDMRGKNINDVSEMLANMSGTIRFMIIPSHHPAQENVQQSNKVMHLRALFTYDPEDDPYIPCRELGISFLRGDILHAIALDDPNWWQAFREGEEEDQSLAGLIPSKSFTEQRETIKMNLENKENKKKGRVCACGRKERKKRKKKKSLYNGSSEDCEEILTYEEIGKYYPQPNRKRPIVLIGPSNVGRNELQHRLLESDPDRFGTPTPHTTRPPRANEIDINAYHHIPKEEFNLMVQQNQFVEYGEHQKFQYGTSFDAIRDVIAQGKVCLLKQHPETLKLMRASDLKPYVIFVCPPNLDKLRQLQDQLSKALPFDEVEFRGRTSLSDDQLKEIIDRAREMEDLYGHLFDYVLVNSDLDRAFVELLDEINRIEVESQWVPTSWLETYSLQ</sequence>
<dbReference type="SMART" id="SM00569">
    <property type="entry name" value="L27"/>
    <property type="match status" value="2"/>
</dbReference>
<dbReference type="OMA" id="FSHRTMT"/>
<feature type="region of interest" description="Disordered" evidence="5">
    <location>
        <begin position="163"/>
        <end position="236"/>
    </location>
</feature>
<evidence type="ECO:0000259" key="8">
    <source>
        <dbReference type="PROSITE" id="PS50106"/>
    </source>
</evidence>
<comment type="similarity">
    <text evidence="1">Belongs to the MAGUK family.</text>
</comment>
<dbReference type="PROSITE" id="PS50052">
    <property type="entry name" value="GUANYLATE_KINASE_2"/>
    <property type="match status" value="1"/>
</dbReference>
<evidence type="ECO:0000256" key="3">
    <source>
        <dbReference type="ARBA" id="ARBA00022737"/>
    </source>
</evidence>
<dbReference type="Gene3D" id="1.10.287.650">
    <property type="entry name" value="L27 domain"/>
    <property type="match status" value="2"/>
</dbReference>
<dbReference type="InterPro" id="IPR036892">
    <property type="entry name" value="L27_dom_sf"/>
</dbReference>
<dbReference type="InterPro" id="IPR001452">
    <property type="entry name" value="SH3_domain"/>
</dbReference>
<evidence type="ECO:0000256" key="4">
    <source>
        <dbReference type="PROSITE-ProRule" id="PRU00192"/>
    </source>
</evidence>
<dbReference type="InterPro" id="IPR008144">
    <property type="entry name" value="Guanylate_kin-like_dom"/>
</dbReference>
<feature type="domain" description="SH3" evidence="6">
    <location>
        <begin position="672"/>
        <end position="744"/>
    </location>
</feature>
<evidence type="ECO:0000256" key="2">
    <source>
        <dbReference type="ARBA" id="ARBA00022443"/>
    </source>
</evidence>
<dbReference type="CDD" id="cd06798">
    <property type="entry name" value="PDZ_MPP5-like"/>
    <property type="match status" value="1"/>
</dbReference>
<feature type="domain" description="PDZ" evidence="8">
    <location>
        <begin position="582"/>
        <end position="661"/>
    </location>
</feature>
<reference evidence="11" key="1">
    <citation type="submission" date="2025-08" db="UniProtKB">
        <authorList>
            <consortium name="RefSeq"/>
        </authorList>
    </citation>
    <scope>IDENTIFICATION</scope>
</reference>
<feature type="compositionally biased region" description="Acidic residues" evidence="5">
    <location>
        <begin position="412"/>
        <end position="427"/>
    </location>
</feature>
<gene>
    <name evidence="11" type="primary">LOC106069936</name>
</gene>
<evidence type="ECO:0000256" key="1">
    <source>
        <dbReference type="ARBA" id="ARBA00007014"/>
    </source>
</evidence>
<dbReference type="InterPro" id="IPR036028">
    <property type="entry name" value="SH3-like_dom_sf"/>
</dbReference>
<dbReference type="AlphaFoldDB" id="A0A9W2ZVH2"/>
<dbReference type="Pfam" id="PF00595">
    <property type="entry name" value="PDZ"/>
    <property type="match status" value="1"/>
</dbReference>
<dbReference type="InterPro" id="IPR027417">
    <property type="entry name" value="P-loop_NTPase"/>
</dbReference>
<dbReference type="OrthoDB" id="43580at2759"/>
<dbReference type="Gene3D" id="2.30.42.10">
    <property type="match status" value="2"/>
</dbReference>